<name>A0A438J3P3_VITVI</name>
<dbReference type="AlphaFoldDB" id="A0A438J3P3"/>
<evidence type="ECO:0000313" key="2">
    <source>
        <dbReference type="EMBL" id="RVX03580.1"/>
    </source>
</evidence>
<comment type="caution">
    <text evidence="2">The sequence shown here is derived from an EMBL/GenBank/DDBJ whole genome shotgun (WGS) entry which is preliminary data.</text>
</comment>
<organism evidence="2 3">
    <name type="scientific">Vitis vinifera</name>
    <name type="common">Grape</name>
    <dbReference type="NCBI Taxonomy" id="29760"/>
    <lineage>
        <taxon>Eukaryota</taxon>
        <taxon>Viridiplantae</taxon>
        <taxon>Streptophyta</taxon>
        <taxon>Embryophyta</taxon>
        <taxon>Tracheophyta</taxon>
        <taxon>Spermatophyta</taxon>
        <taxon>Magnoliopsida</taxon>
        <taxon>eudicotyledons</taxon>
        <taxon>Gunneridae</taxon>
        <taxon>Pentapetalae</taxon>
        <taxon>rosids</taxon>
        <taxon>Vitales</taxon>
        <taxon>Vitaceae</taxon>
        <taxon>Viteae</taxon>
        <taxon>Vitis</taxon>
    </lineage>
</organism>
<dbReference type="EMBL" id="QGNW01000065">
    <property type="protein sequence ID" value="RVX03580.1"/>
    <property type="molecule type" value="Genomic_DNA"/>
</dbReference>
<evidence type="ECO:0000313" key="3">
    <source>
        <dbReference type="Proteomes" id="UP000288805"/>
    </source>
</evidence>
<dbReference type="Pfam" id="PF14379">
    <property type="entry name" value="Myb_CC_LHEQLE"/>
    <property type="match status" value="1"/>
</dbReference>
<reference evidence="2 3" key="1">
    <citation type="journal article" date="2018" name="PLoS Genet.">
        <title>Population sequencing reveals clonal diversity and ancestral inbreeding in the grapevine cultivar Chardonnay.</title>
        <authorList>
            <person name="Roach M.J."/>
            <person name="Johnson D.L."/>
            <person name="Bohlmann J."/>
            <person name="van Vuuren H.J."/>
            <person name="Jones S.J."/>
            <person name="Pretorius I.S."/>
            <person name="Schmidt S.A."/>
            <person name="Borneman A.R."/>
        </authorList>
    </citation>
    <scope>NUCLEOTIDE SEQUENCE [LARGE SCALE GENOMIC DNA]</scope>
    <source>
        <strain evidence="3">cv. Chardonnay</strain>
        <tissue evidence="2">Leaf</tissue>
    </source>
</reference>
<feature type="domain" description="MYB-CC type transcription factor LHEQLE-containing" evidence="1">
    <location>
        <begin position="144"/>
        <end position="191"/>
    </location>
</feature>
<dbReference type="Proteomes" id="UP000288805">
    <property type="component" value="Unassembled WGS sequence"/>
</dbReference>
<gene>
    <name evidence="2" type="primary">APL_3</name>
    <name evidence="2" type="ORF">CK203_027916</name>
</gene>
<dbReference type="InterPro" id="IPR025756">
    <property type="entry name" value="Myb_CC_LHEQLE"/>
</dbReference>
<dbReference type="PANTHER" id="PTHR31499">
    <property type="entry name" value="MYB FAMILY TRANSCRIPTION FACTOR PHL11"/>
    <property type="match status" value="1"/>
</dbReference>
<accession>A0A438J3P3</accession>
<protein>
    <submittedName>
        <fullName evidence="2">Myb family transcription factor APL</fullName>
    </submittedName>
</protein>
<dbReference type="InterPro" id="IPR046955">
    <property type="entry name" value="PHR1-like"/>
</dbReference>
<evidence type="ECO:0000259" key="1">
    <source>
        <dbReference type="Pfam" id="PF14379"/>
    </source>
</evidence>
<dbReference type="PANTHER" id="PTHR31499:SF43">
    <property type="entry name" value="MYB FAMILY TRANSCRIPTION FACTOR APL"/>
    <property type="match status" value="1"/>
</dbReference>
<dbReference type="Gene3D" id="1.10.10.60">
    <property type="entry name" value="Homeodomain-like"/>
    <property type="match status" value="1"/>
</dbReference>
<dbReference type="GO" id="GO:0003700">
    <property type="term" value="F:DNA-binding transcription factor activity"/>
    <property type="evidence" value="ECO:0007669"/>
    <property type="project" value="InterPro"/>
</dbReference>
<sequence>MYLKAWGFGLPATFDRWWIGCFNTSIIELLSECCLKKYPTMHSHDRPLSAQGTLGLSSQQIQNPGSVGPLSFMSEATPKTIMRVMGVKGLTLYHLKSHLQLGKQPHKDFNDQAVKDGEKAASALGNQEMLPPRLSNGSQHNENMHFNEALRMQMEVRRRLNEQLEVQRHLQMRIDAQGKYMQTILEKACQTLTGKTETVKATMVLQSPIIWSNDMQLLQEVGTAAACIPSQEDAFKSYLKQHHEEESSGSGEA</sequence>
<proteinExistence type="predicted"/>